<dbReference type="STRING" id="588602.SAMN04487991_1025"/>
<sequence>MQNHYLPDTAWFELAANLASAATHPIDPETAIKEALASAGIMPEMCREDCEVLAA</sequence>
<proteinExistence type="predicted"/>
<dbReference type="AlphaFoldDB" id="A0A1I3LHD3"/>
<accession>A0A1I3LHD3</accession>
<keyword evidence="2" id="KW-1185">Reference proteome</keyword>
<gene>
    <name evidence="1" type="ORF">SAMN04487991_1025</name>
</gene>
<reference evidence="2" key="1">
    <citation type="submission" date="2016-10" db="EMBL/GenBank/DDBJ databases">
        <authorList>
            <person name="Varghese N."/>
            <person name="Submissions S."/>
        </authorList>
    </citation>
    <scope>NUCLEOTIDE SEQUENCE [LARGE SCALE GENOMIC DNA]</scope>
    <source>
        <strain evidence="2">DSM 26471</strain>
    </source>
</reference>
<organism evidence="1 2">
    <name type="scientific">Celeribacter neptunius</name>
    <dbReference type="NCBI Taxonomy" id="588602"/>
    <lineage>
        <taxon>Bacteria</taxon>
        <taxon>Pseudomonadati</taxon>
        <taxon>Pseudomonadota</taxon>
        <taxon>Alphaproteobacteria</taxon>
        <taxon>Rhodobacterales</taxon>
        <taxon>Roseobacteraceae</taxon>
        <taxon>Celeribacter</taxon>
    </lineage>
</organism>
<evidence type="ECO:0000313" key="1">
    <source>
        <dbReference type="EMBL" id="SFI83960.1"/>
    </source>
</evidence>
<protein>
    <submittedName>
        <fullName evidence="1">Uncharacterized protein</fullName>
    </submittedName>
</protein>
<name>A0A1I3LHD3_9RHOB</name>
<dbReference type="EMBL" id="FORH01000001">
    <property type="protein sequence ID" value="SFI83960.1"/>
    <property type="molecule type" value="Genomic_DNA"/>
</dbReference>
<dbReference type="Proteomes" id="UP000199630">
    <property type="component" value="Unassembled WGS sequence"/>
</dbReference>
<evidence type="ECO:0000313" key="2">
    <source>
        <dbReference type="Proteomes" id="UP000199630"/>
    </source>
</evidence>